<keyword evidence="1" id="KW-0812">Transmembrane</keyword>
<feature type="transmembrane region" description="Helical" evidence="1">
    <location>
        <begin position="60"/>
        <end position="79"/>
    </location>
</feature>
<name>A0A0M8PEA1_9EURO</name>
<proteinExistence type="predicted"/>
<gene>
    <name evidence="2" type="ORF">ACN38_g2726</name>
</gene>
<sequence>MTPSDTHILMRYPFLLSFPVRQMMFFFFFFFGVCGVLLNSELVDLGPGLPAGESCNYPQLDVHITIFGLTFFPVIPSVYMRTQ</sequence>
<organism evidence="2 3">
    <name type="scientific">Penicillium nordicum</name>
    <dbReference type="NCBI Taxonomy" id="229535"/>
    <lineage>
        <taxon>Eukaryota</taxon>
        <taxon>Fungi</taxon>
        <taxon>Dikarya</taxon>
        <taxon>Ascomycota</taxon>
        <taxon>Pezizomycotina</taxon>
        <taxon>Eurotiomycetes</taxon>
        <taxon>Eurotiomycetidae</taxon>
        <taxon>Eurotiales</taxon>
        <taxon>Aspergillaceae</taxon>
        <taxon>Penicillium</taxon>
    </lineage>
</organism>
<dbReference type="AlphaFoldDB" id="A0A0M8PEA1"/>
<dbReference type="EMBL" id="LHQQ01000030">
    <property type="protein sequence ID" value="KOS46361.1"/>
    <property type="molecule type" value="Genomic_DNA"/>
</dbReference>
<keyword evidence="1" id="KW-0472">Membrane</keyword>
<evidence type="ECO:0000313" key="2">
    <source>
        <dbReference type="EMBL" id="KOS46361.1"/>
    </source>
</evidence>
<comment type="caution">
    <text evidence="2">The sequence shown here is derived from an EMBL/GenBank/DDBJ whole genome shotgun (WGS) entry which is preliminary data.</text>
</comment>
<feature type="transmembrane region" description="Helical" evidence="1">
    <location>
        <begin position="20"/>
        <end position="40"/>
    </location>
</feature>
<keyword evidence="3" id="KW-1185">Reference proteome</keyword>
<evidence type="ECO:0000313" key="3">
    <source>
        <dbReference type="Proteomes" id="UP000037696"/>
    </source>
</evidence>
<evidence type="ECO:0000256" key="1">
    <source>
        <dbReference type="SAM" id="Phobius"/>
    </source>
</evidence>
<protein>
    <submittedName>
        <fullName evidence="2">Uncharacterized protein</fullName>
    </submittedName>
</protein>
<accession>A0A0M8PEA1</accession>
<dbReference type="Proteomes" id="UP000037696">
    <property type="component" value="Unassembled WGS sequence"/>
</dbReference>
<reference evidence="2 3" key="1">
    <citation type="submission" date="2015-08" db="EMBL/GenBank/DDBJ databases">
        <title>Genome sequencing of Penicillium nordicum.</title>
        <authorList>
            <person name="Nguyen H.D."/>
            <person name="Seifert K.A."/>
        </authorList>
    </citation>
    <scope>NUCLEOTIDE SEQUENCE [LARGE SCALE GENOMIC DNA]</scope>
    <source>
        <strain evidence="2 3">DAOMC 185683</strain>
    </source>
</reference>
<keyword evidence="1" id="KW-1133">Transmembrane helix</keyword>